<dbReference type="STRING" id="4565.A0A3B6SBJ4"/>
<reference evidence="3" key="1">
    <citation type="submission" date="2018-08" db="EMBL/GenBank/DDBJ databases">
        <authorList>
            <person name="Rossello M."/>
        </authorList>
    </citation>
    <scope>NUCLEOTIDE SEQUENCE [LARGE SCALE GENOMIC DNA]</scope>
    <source>
        <strain evidence="3">cv. Chinese Spring</strain>
    </source>
</reference>
<dbReference type="AlphaFoldDB" id="A0A3B6SBJ4"/>
<evidence type="ECO:0008006" key="5">
    <source>
        <dbReference type="Google" id="ProtNLM"/>
    </source>
</evidence>
<dbReference type="PANTHER" id="PTHR31315">
    <property type="entry name" value="PROTEIN SIP5"/>
    <property type="match status" value="1"/>
</dbReference>
<feature type="region of interest" description="Disordered" evidence="2">
    <location>
        <begin position="203"/>
        <end position="231"/>
    </location>
</feature>
<evidence type="ECO:0000256" key="2">
    <source>
        <dbReference type="SAM" id="MobiDB-lite"/>
    </source>
</evidence>
<dbReference type="EnsemblPlants" id="TraesCS7B02G010000.2">
    <property type="protein sequence ID" value="TraesCS7B02G010000.2"/>
    <property type="gene ID" value="TraesCS7B02G010000"/>
</dbReference>
<evidence type="ECO:0000313" key="3">
    <source>
        <dbReference type="EnsemblPlants" id="TraesCS7B02G010000.2"/>
    </source>
</evidence>
<feature type="region of interest" description="Disordered" evidence="2">
    <location>
        <begin position="329"/>
        <end position="390"/>
    </location>
</feature>
<dbReference type="Proteomes" id="UP000019116">
    <property type="component" value="Chromosome 7B"/>
</dbReference>
<proteinExistence type="predicted"/>
<feature type="region of interest" description="Disordered" evidence="2">
    <location>
        <begin position="1"/>
        <end position="22"/>
    </location>
</feature>
<reference evidence="3" key="2">
    <citation type="submission" date="2018-10" db="UniProtKB">
        <authorList>
            <consortium name="EnsemblPlants"/>
        </authorList>
    </citation>
    <scope>IDENTIFICATION</scope>
</reference>
<feature type="compositionally biased region" description="Polar residues" evidence="2">
    <location>
        <begin position="373"/>
        <end position="388"/>
    </location>
</feature>
<dbReference type="Gramene" id="TraesCS7B03G0023400.1">
    <property type="protein sequence ID" value="TraesCS7B03G0023400.1.CDS"/>
    <property type="gene ID" value="TraesCS7B03G0023400"/>
</dbReference>
<gene>
    <name evidence="3" type="primary">LOC123161790</name>
</gene>
<name>A0A3B6SBJ4_WHEAT</name>
<evidence type="ECO:0000256" key="1">
    <source>
        <dbReference type="SAM" id="Coils"/>
    </source>
</evidence>
<feature type="compositionally biased region" description="Basic residues" evidence="2">
    <location>
        <begin position="1"/>
        <end position="11"/>
    </location>
</feature>
<feature type="coiled-coil region" evidence="1">
    <location>
        <begin position="174"/>
        <end position="201"/>
    </location>
</feature>
<evidence type="ECO:0000313" key="4">
    <source>
        <dbReference type="Proteomes" id="UP000019116"/>
    </source>
</evidence>
<dbReference type="OMA" id="KQMRGNN"/>
<sequence>MGNRVGGRRRRSPVDERYTAPQGLYPHPDIDLKKLRRLILEAKLAPCHPGADDPRPDLDECPICFLVSPFITPFPISAQLLLLPLSTWIHHRCRILTRASPPLPRLQFYPSLNRSKCCAKGICTECFLQMKSPTSCRPTQCPYCKMLNYAVEYRGVKTKEEKGVEQIEEQRVIEAQIRMRHQELQDDAERLKNKQVAASTDEVTIAQVEPCDTGGTSTPAASGAQGNDAVSGQVQHSELLLKNAERLRQLRDNNFDMDLEEVMLMEAIWLSVQDQEALGNPGSIGAVPPTLPPRCYDASGAASAEAAPPGGFACAVAALAEQQHMLGDPSSAATCQTSRHDILSRSQRSFTEDLSIAGSSSSATRVEEPPNGRTPQSRDGADYSNNDGWSEAAEASTSCAGSDITVEAGAASLAAAASDVSSIGSGNVPDSFEEQMMLAMALSLVDARGVGGSPPGLAWR</sequence>
<dbReference type="PaxDb" id="4565-Traes_7AS_5BABF56E2.1"/>
<dbReference type="PANTHER" id="PTHR31315:SF10">
    <property type="entry name" value="GW2"/>
    <property type="match status" value="1"/>
</dbReference>
<dbReference type="InterPro" id="IPR039301">
    <property type="entry name" value="Sip5/DA2"/>
</dbReference>
<keyword evidence="4" id="KW-1185">Reference proteome</keyword>
<dbReference type="Gramene" id="TraesCS7B02G010000.2">
    <property type="protein sequence ID" value="TraesCS7B02G010000.2"/>
    <property type="gene ID" value="TraesCS7B02G010000"/>
</dbReference>
<protein>
    <recommendedName>
        <fullName evidence="5">RING-type domain-containing protein</fullName>
    </recommendedName>
</protein>
<keyword evidence="1" id="KW-0175">Coiled coil</keyword>
<accession>A0A3B6SBJ4</accession>
<organism evidence="3">
    <name type="scientific">Triticum aestivum</name>
    <name type="common">Wheat</name>
    <dbReference type="NCBI Taxonomy" id="4565"/>
    <lineage>
        <taxon>Eukaryota</taxon>
        <taxon>Viridiplantae</taxon>
        <taxon>Streptophyta</taxon>
        <taxon>Embryophyta</taxon>
        <taxon>Tracheophyta</taxon>
        <taxon>Spermatophyta</taxon>
        <taxon>Magnoliopsida</taxon>
        <taxon>Liliopsida</taxon>
        <taxon>Poales</taxon>
        <taxon>Poaceae</taxon>
        <taxon>BOP clade</taxon>
        <taxon>Pooideae</taxon>
        <taxon>Triticodae</taxon>
        <taxon>Triticeae</taxon>
        <taxon>Triticinae</taxon>
        <taxon>Triticum</taxon>
    </lineage>
</organism>
<feature type="compositionally biased region" description="Polar residues" evidence="2">
    <location>
        <begin position="214"/>
        <end position="231"/>
    </location>
</feature>